<keyword evidence="6" id="KW-1185">Reference proteome</keyword>
<dbReference type="InterPro" id="IPR008936">
    <property type="entry name" value="Rho_GTPase_activation_prot"/>
</dbReference>
<dbReference type="EMBL" id="VIIS01001766">
    <property type="protein sequence ID" value="KAF0293149.1"/>
    <property type="molecule type" value="Genomic_DNA"/>
</dbReference>
<keyword evidence="3" id="KW-0812">Transmembrane</keyword>
<comment type="caution">
    <text evidence="5">The sequence shown here is derived from an EMBL/GenBank/DDBJ whole genome shotgun (WGS) entry which is preliminary data.</text>
</comment>
<keyword evidence="1" id="KW-0343">GTPase activation</keyword>
<dbReference type="PANTHER" id="PTHR15729:SF10">
    <property type="entry name" value="GTPASE-ACTIVATING PROTEIN CDGAPR"/>
    <property type="match status" value="1"/>
</dbReference>
<keyword evidence="3" id="KW-1133">Transmembrane helix</keyword>
<proteinExistence type="predicted"/>
<sequence>MTAKNLAIVWAPNLVRSQHLELGGVAALQGIGVQAVIVEYLIGSCELVFCGRLPPLADRSYELVFCDRLPPLPDPATDGKRSRPRSLAVTSPSRLLSRAPAPAKPASPSKAEHNYIEVGECGDCPPGLDGCVVYLFSCLCLSVFCLLVCLFVCLFVCLSVCLFVCLFVSCDDVHSLARWWQQSWVMVFTVVLGLCRQNVTNHIDRGKWG</sequence>
<feature type="domain" description="Rho-GAP" evidence="4">
    <location>
        <begin position="1"/>
        <end position="49"/>
    </location>
</feature>
<dbReference type="Proteomes" id="UP000440578">
    <property type="component" value="Unassembled WGS sequence"/>
</dbReference>
<dbReference type="InterPro" id="IPR051576">
    <property type="entry name" value="PX-Rho_GAP"/>
</dbReference>
<feature type="transmembrane region" description="Helical" evidence="3">
    <location>
        <begin position="179"/>
        <end position="199"/>
    </location>
</feature>
<organism evidence="5 6">
    <name type="scientific">Amphibalanus amphitrite</name>
    <name type="common">Striped barnacle</name>
    <name type="synonym">Balanus amphitrite</name>
    <dbReference type="NCBI Taxonomy" id="1232801"/>
    <lineage>
        <taxon>Eukaryota</taxon>
        <taxon>Metazoa</taxon>
        <taxon>Ecdysozoa</taxon>
        <taxon>Arthropoda</taxon>
        <taxon>Crustacea</taxon>
        <taxon>Multicrustacea</taxon>
        <taxon>Cirripedia</taxon>
        <taxon>Thoracica</taxon>
        <taxon>Thoracicalcarea</taxon>
        <taxon>Balanomorpha</taxon>
        <taxon>Balanoidea</taxon>
        <taxon>Balanidae</taxon>
        <taxon>Amphibalaninae</taxon>
        <taxon>Amphibalanus</taxon>
    </lineage>
</organism>
<name>A0A6A4VJ72_AMPAM</name>
<feature type="transmembrane region" description="Helical" evidence="3">
    <location>
        <begin position="134"/>
        <end position="167"/>
    </location>
</feature>
<dbReference type="Gene3D" id="1.10.555.10">
    <property type="entry name" value="Rho GTPase activation protein"/>
    <property type="match status" value="1"/>
</dbReference>
<dbReference type="PANTHER" id="PTHR15729">
    <property type="entry name" value="CDC42 GTPASE-ACTIVATING PROTEIN"/>
    <property type="match status" value="1"/>
</dbReference>
<evidence type="ECO:0000259" key="4">
    <source>
        <dbReference type="PROSITE" id="PS50238"/>
    </source>
</evidence>
<evidence type="ECO:0000313" key="6">
    <source>
        <dbReference type="Proteomes" id="UP000440578"/>
    </source>
</evidence>
<keyword evidence="3" id="KW-0472">Membrane</keyword>
<evidence type="ECO:0000256" key="1">
    <source>
        <dbReference type="ARBA" id="ARBA00022468"/>
    </source>
</evidence>
<evidence type="ECO:0000256" key="3">
    <source>
        <dbReference type="SAM" id="Phobius"/>
    </source>
</evidence>
<dbReference type="InterPro" id="IPR000198">
    <property type="entry name" value="RhoGAP_dom"/>
</dbReference>
<evidence type="ECO:0000256" key="2">
    <source>
        <dbReference type="SAM" id="MobiDB-lite"/>
    </source>
</evidence>
<evidence type="ECO:0000313" key="5">
    <source>
        <dbReference type="EMBL" id="KAF0293149.1"/>
    </source>
</evidence>
<dbReference type="AlphaFoldDB" id="A0A6A4VJ72"/>
<dbReference type="PROSITE" id="PS50238">
    <property type="entry name" value="RHOGAP"/>
    <property type="match status" value="1"/>
</dbReference>
<dbReference type="SUPFAM" id="SSF48350">
    <property type="entry name" value="GTPase activation domain, GAP"/>
    <property type="match status" value="1"/>
</dbReference>
<protein>
    <submittedName>
        <fullName evidence="5">Rho GTPase-activating protein 32</fullName>
    </submittedName>
</protein>
<dbReference type="GO" id="GO:0005096">
    <property type="term" value="F:GTPase activator activity"/>
    <property type="evidence" value="ECO:0007669"/>
    <property type="project" value="UniProtKB-KW"/>
</dbReference>
<dbReference type="GO" id="GO:0007264">
    <property type="term" value="P:small GTPase-mediated signal transduction"/>
    <property type="evidence" value="ECO:0007669"/>
    <property type="project" value="TreeGrafter"/>
</dbReference>
<feature type="compositionally biased region" description="Low complexity" evidence="2">
    <location>
        <begin position="99"/>
        <end position="109"/>
    </location>
</feature>
<accession>A0A6A4VJ72</accession>
<feature type="region of interest" description="Disordered" evidence="2">
    <location>
        <begin position="75"/>
        <end position="109"/>
    </location>
</feature>
<reference evidence="5 6" key="1">
    <citation type="submission" date="2019-07" db="EMBL/GenBank/DDBJ databases">
        <title>Draft genome assembly of a fouling barnacle, Amphibalanus amphitrite (Darwin, 1854): The first reference genome for Thecostraca.</title>
        <authorList>
            <person name="Kim W."/>
        </authorList>
    </citation>
    <scope>NUCLEOTIDE SEQUENCE [LARGE SCALE GENOMIC DNA]</scope>
    <source>
        <strain evidence="5">SNU_AA5</strain>
        <tissue evidence="5">Soma without cirri and trophi</tissue>
    </source>
</reference>
<dbReference type="OrthoDB" id="6365412at2759"/>
<gene>
    <name evidence="5" type="primary">Arhgap32</name>
    <name evidence="5" type="ORF">FJT64_008944</name>
</gene>